<sequence length="195" mass="21108">MLAPALDRTARDAAYLALALVTSVIAFGVWVAALTLSLTFAILIVGIPVIIGSAYALRWTAELDRQNAALVFGRPVRGHYRSHGGHSLGARVLNTVRDPQVWRDLAWLITHSVVGFAFGVLAFSLVASVVGLAALPLWYWSVPDGIQFGLWNTHTLPVAIATAFLAIPLAWVTVWLMRGMAKLHASLAVELLGRY</sequence>
<comment type="caution">
    <text evidence="3">The sequence shown here is derived from an EMBL/GenBank/DDBJ whole genome shotgun (WGS) entry which is preliminary data.</text>
</comment>
<dbReference type="AlphaFoldDB" id="A0A9X3MWH1"/>
<evidence type="ECO:0000256" key="1">
    <source>
        <dbReference type="SAM" id="Phobius"/>
    </source>
</evidence>
<keyword evidence="1" id="KW-0472">Membrane</keyword>
<organism evidence="3 4">
    <name type="scientific">Solirubrobacter ginsenosidimutans</name>
    <dbReference type="NCBI Taxonomy" id="490573"/>
    <lineage>
        <taxon>Bacteria</taxon>
        <taxon>Bacillati</taxon>
        <taxon>Actinomycetota</taxon>
        <taxon>Thermoleophilia</taxon>
        <taxon>Solirubrobacterales</taxon>
        <taxon>Solirubrobacteraceae</taxon>
        <taxon>Solirubrobacter</taxon>
    </lineage>
</organism>
<evidence type="ECO:0000313" key="4">
    <source>
        <dbReference type="Proteomes" id="UP001149140"/>
    </source>
</evidence>
<evidence type="ECO:0000313" key="3">
    <source>
        <dbReference type="EMBL" id="MDA0164004.1"/>
    </source>
</evidence>
<accession>A0A9X3MWH1</accession>
<protein>
    <submittedName>
        <fullName evidence="3">Sensor domain-containing protein</fullName>
    </submittedName>
</protein>
<dbReference type="Pfam" id="PF13796">
    <property type="entry name" value="Sensor"/>
    <property type="match status" value="1"/>
</dbReference>
<name>A0A9X3MWH1_9ACTN</name>
<proteinExistence type="predicted"/>
<reference evidence="3" key="1">
    <citation type="submission" date="2022-10" db="EMBL/GenBank/DDBJ databases">
        <title>The WGS of Solirubrobacter ginsenosidimutans DSM 21036.</title>
        <authorList>
            <person name="Jiang Z."/>
        </authorList>
    </citation>
    <scope>NUCLEOTIDE SEQUENCE</scope>
    <source>
        <strain evidence="3">DSM 21036</strain>
    </source>
</reference>
<feature type="domain" description="Putative sensor" evidence="2">
    <location>
        <begin position="15"/>
        <end position="192"/>
    </location>
</feature>
<evidence type="ECO:0000259" key="2">
    <source>
        <dbReference type="Pfam" id="PF13796"/>
    </source>
</evidence>
<dbReference type="EMBL" id="JAPDOD010000029">
    <property type="protein sequence ID" value="MDA0164004.1"/>
    <property type="molecule type" value="Genomic_DNA"/>
</dbReference>
<dbReference type="Proteomes" id="UP001149140">
    <property type="component" value="Unassembled WGS sequence"/>
</dbReference>
<feature type="transmembrane region" description="Helical" evidence="1">
    <location>
        <begin position="12"/>
        <end position="32"/>
    </location>
</feature>
<feature type="transmembrane region" description="Helical" evidence="1">
    <location>
        <begin position="38"/>
        <end position="57"/>
    </location>
</feature>
<keyword evidence="1" id="KW-1133">Transmembrane helix</keyword>
<feature type="transmembrane region" description="Helical" evidence="1">
    <location>
        <begin position="158"/>
        <end position="177"/>
    </location>
</feature>
<dbReference type="InterPro" id="IPR025828">
    <property type="entry name" value="Put_sensor_dom"/>
</dbReference>
<keyword evidence="4" id="KW-1185">Reference proteome</keyword>
<feature type="transmembrane region" description="Helical" evidence="1">
    <location>
        <begin position="113"/>
        <end position="138"/>
    </location>
</feature>
<keyword evidence="1" id="KW-0812">Transmembrane</keyword>
<gene>
    <name evidence="3" type="ORF">OM076_27275</name>
</gene>
<dbReference type="RefSeq" id="WP_270043252.1">
    <property type="nucleotide sequence ID" value="NZ_JAPDOD010000029.1"/>
</dbReference>